<proteinExistence type="predicted"/>
<evidence type="ECO:0000256" key="1">
    <source>
        <dbReference type="SAM" id="MobiDB-lite"/>
    </source>
</evidence>
<feature type="non-terminal residue" evidence="2">
    <location>
        <position position="1"/>
    </location>
</feature>
<sequence>AAAGGDGVQARGGRRSRVAAGECEAAGEAERRRASTRRPADGERSSLGCRVVATDVPDGVPNLAGLDADHLPLDVGDERGVRVAAPRRRK</sequence>
<dbReference type="PaxDb" id="39947-A0A0P0XQF6"/>
<accession>A0A0P0XQF6</accession>
<organism evidence="2 3">
    <name type="scientific">Oryza sativa subsp. japonica</name>
    <name type="common">Rice</name>
    <dbReference type="NCBI Taxonomy" id="39947"/>
    <lineage>
        <taxon>Eukaryota</taxon>
        <taxon>Viridiplantae</taxon>
        <taxon>Streptophyta</taxon>
        <taxon>Embryophyta</taxon>
        <taxon>Tracheophyta</taxon>
        <taxon>Spermatophyta</taxon>
        <taxon>Magnoliopsida</taxon>
        <taxon>Liliopsida</taxon>
        <taxon>Poales</taxon>
        <taxon>Poaceae</taxon>
        <taxon>BOP clade</taxon>
        <taxon>Oryzoideae</taxon>
        <taxon>Oryzeae</taxon>
        <taxon>Oryzinae</taxon>
        <taxon>Oryza</taxon>
        <taxon>Oryza sativa</taxon>
    </lineage>
</organism>
<dbReference type="Proteomes" id="UP000059680">
    <property type="component" value="Chromosome 9"/>
</dbReference>
<reference evidence="2 3" key="3">
    <citation type="journal article" date="2013" name="Rice">
        <title>Improvement of the Oryza sativa Nipponbare reference genome using next generation sequence and optical map data.</title>
        <authorList>
            <person name="Kawahara Y."/>
            <person name="de la Bastide M."/>
            <person name="Hamilton J.P."/>
            <person name="Kanamori H."/>
            <person name="McCombie W.R."/>
            <person name="Ouyang S."/>
            <person name="Schwartz D.C."/>
            <person name="Tanaka T."/>
            <person name="Wu J."/>
            <person name="Zhou S."/>
            <person name="Childs K.L."/>
            <person name="Davidson R.M."/>
            <person name="Lin H."/>
            <person name="Quesada-Ocampo L."/>
            <person name="Vaillancourt B."/>
            <person name="Sakai H."/>
            <person name="Lee S.S."/>
            <person name="Kim J."/>
            <person name="Numa H."/>
            <person name="Itoh T."/>
            <person name="Buell C.R."/>
            <person name="Matsumoto T."/>
        </authorList>
    </citation>
    <scope>NUCLEOTIDE SEQUENCE [LARGE SCALE GENOMIC DNA]</scope>
    <source>
        <strain evidence="3">cv. Nipponbare</strain>
    </source>
</reference>
<feature type="region of interest" description="Disordered" evidence="1">
    <location>
        <begin position="1"/>
        <end position="47"/>
    </location>
</feature>
<dbReference type="EMBL" id="AP014965">
    <property type="protein sequence ID" value="BAT09035.1"/>
    <property type="molecule type" value="Genomic_DNA"/>
</dbReference>
<dbReference type="Gramene" id="Os09t0524500-01">
    <property type="protein sequence ID" value="Os09t0524500-01"/>
    <property type="gene ID" value="Os09g0524500"/>
</dbReference>
<feature type="compositionally biased region" description="Basic and acidic residues" evidence="1">
    <location>
        <begin position="28"/>
        <end position="44"/>
    </location>
</feature>
<reference evidence="3" key="1">
    <citation type="journal article" date="2005" name="Nature">
        <title>The map-based sequence of the rice genome.</title>
        <authorList>
            <consortium name="International rice genome sequencing project (IRGSP)"/>
            <person name="Matsumoto T."/>
            <person name="Wu J."/>
            <person name="Kanamori H."/>
            <person name="Katayose Y."/>
            <person name="Fujisawa M."/>
            <person name="Namiki N."/>
            <person name="Mizuno H."/>
            <person name="Yamamoto K."/>
            <person name="Antonio B.A."/>
            <person name="Baba T."/>
            <person name="Sakata K."/>
            <person name="Nagamura Y."/>
            <person name="Aoki H."/>
            <person name="Arikawa K."/>
            <person name="Arita K."/>
            <person name="Bito T."/>
            <person name="Chiden Y."/>
            <person name="Fujitsuka N."/>
            <person name="Fukunaka R."/>
            <person name="Hamada M."/>
            <person name="Harada C."/>
            <person name="Hayashi A."/>
            <person name="Hijishita S."/>
            <person name="Honda M."/>
            <person name="Hosokawa S."/>
            <person name="Ichikawa Y."/>
            <person name="Idonuma A."/>
            <person name="Iijima M."/>
            <person name="Ikeda M."/>
            <person name="Ikeno M."/>
            <person name="Ito K."/>
            <person name="Ito S."/>
            <person name="Ito T."/>
            <person name="Ito Y."/>
            <person name="Ito Y."/>
            <person name="Iwabuchi A."/>
            <person name="Kamiya K."/>
            <person name="Karasawa W."/>
            <person name="Kurita K."/>
            <person name="Katagiri S."/>
            <person name="Kikuta A."/>
            <person name="Kobayashi H."/>
            <person name="Kobayashi N."/>
            <person name="Machita K."/>
            <person name="Maehara T."/>
            <person name="Masukawa M."/>
            <person name="Mizubayashi T."/>
            <person name="Mukai Y."/>
            <person name="Nagasaki H."/>
            <person name="Nagata Y."/>
            <person name="Naito S."/>
            <person name="Nakashima M."/>
            <person name="Nakama Y."/>
            <person name="Nakamichi Y."/>
            <person name="Nakamura M."/>
            <person name="Meguro A."/>
            <person name="Negishi M."/>
            <person name="Ohta I."/>
            <person name="Ohta T."/>
            <person name="Okamoto M."/>
            <person name="Ono N."/>
            <person name="Saji S."/>
            <person name="Sakaguchi M."/>
            <person name="Sakai K."/>
            <person name="Shibata M."/>
            <person name="Shimokawa T."/>
            <person name="Song J."/>
            <person name="Takazaki Y."/>
            <person name="Terasawa K."/>
            <person name="Tsugane M."/>
            <person name="Tsuji K."/>
            <person name="Ueda S."/>
            <person name="Waki K."/>
            <person name="Yamagata H."/>
            <person name="Yamamoto M."/>
            <person name="Yamamoto S."/>
            <person name="Yamane H."/>
            <person name="Yoshiki S."/>
            <person name="Yoshihara R."/>
            <person name="Yukawa K."/>
            <person name="Zhong H."/>
            <person name="Yano M."/>
            <person name="Yuan Q."/>
            <person name="Ouyang S."/>
            <person name="Liu J."/>
            <person name="Jones K.M."/>
            <person name="Gansberger K."/>
            <person name="Moffat K."/>
            <person name="Hill J."/>
            <person name="Bera J."/>
            <person name="Fadrosh D."/>
            <person name="Jin S."/>
            <person name="Johri S."/>
            <person name="Kim M."/>
            <person name="Overton L."/>
            <person name="Reardon M."/>
            <person name="Tsitrin T."/>
            <person name="Vuong H."/>
            <person name="Weaver B."/>
            <person name="Ciecko A."/>
            <person name="Tallon L."/>
            <person name="Jackson J."/>
            <person name="Pai G."/>
            <person name="Aken S.V."/>
            <person name="Utterback T."/>
            <person name="Reidmuller S."/>
            <person name="Feldblyum T."/>
            <person name="Hsiao J."/>
            <person name="Zismann V."/>
            <person name="Iobst S."/>
            <person name="de Vazeille A.R."/>
            <person name="Buell C.R."/>
            <person name="Ying K."/>
            <person name="Li Y."/>
            <person name="Lu T."/>
            <person name="Huang Y."/>
            <person name="Zhao Q."/>
            <person name="Feng Q."/>
            <person name="Zhang L."/>
            <person name="Zhu J."/>
            <person name="Weng Q."/>
            <person name="Mu J."/>
            <person name="Lu Y."/>
            <person name="Fan D."/>
            <person name="Liu Y."/>
            <person name="Guan J."/>
            <person name="Zhang Y."/>
            <person name="Yu S."/>
            <person name="Liu X."/>
            <person name="Zhang Y."/>
            <person name="Hong G."/>
            <person name="Han B."/>
            <person name="Choisne N."/>
            <person name="Demange N."/>
            <person name="Orjeda G."/>
            <person name="Samain S."/>
            <person name="Cattolico L."/>
            <person name="Pelletier E."/>
            <person name="Couloux A."/>
            <person name="Segurens B."/>
            <person name="Wincker P."/>
            <person name="D'Hont A."/>
            <person name="Scarpelli C."/>
            <person name="Weissenbach J."/>
            <person name="Salanoubat M."/>
            <person name="Quetier F."/>
            <person name="Yu Y."/>
            <person name="Kim H.R."/>
            <person name="Rambo T."/>
            <person name="Currie J."/>
            <person name="Collura K."/>
            <person name="Luo M."/>
            <person name="Yang T."/>
            <person name="Ammiraju J.S.S."/>
            <person name="Engler F."/>
            <person name="Soderlund C."/>
            <person name="Wing R.A."/>
            <person name="Palmer L.E."/>
            <person name="de la Bastide M."/>
            <person name="Spiegel L."/>
            <person name="Nascimento L."/>
            <person name="Zutavern T."/>
            <person name="O'Shaughnessy A."/>
            <person name="Dike S."/>
            <person name="Dedhia N."/>
            <person name="Preston R."/>
            <person name="Balija V."/>
            <person name="McCombie W.R."/>
            <person name="Chow T."/>
            <person name="Chen H."/>
            <person name="Chung M."/>
            <person name="Chen C."/>
            <person name="Shaw J."/>
            <person name="Wu H."/>
            <person name="Hsiao K."/>
            <person name="Chao Y."/>
            <person name="Chu M."/>
            <person name="Cheng C."/>
            <person name="Hour A."/>
            <person name="Lee P."/>
            <person name="Lin S."/>
            <person name="Lin Y."/>
            <person name="Liou J."/>
            <person name="Liu S."/>
            <person name="Hsing Y."/>
            <person name="Raghuvanshi S."/>
            <person name="Mohanty A."/>
            <person name="Bharti A.K."/>
            <person name="Gaur A."/>
            <person name="Gupta V."/>
            <person name="Kumar D."/>
            <person name="Ravi V."/>
            <person name="Vij S."/>
            <person name="Kapur A."/>
            <person name="Khurana P."/>
            <person name="Khurana P."/>
            <person name="Khurana J.P."/>
            <person name="Tyagi A.K."/>
            <person name="Gaikwad K."/>
            <person name="Singh A."/>
            <person name="Dalal V."/>
            <person name="Srivastava S."/>
            <person name="Dixit A."/>
            <person name="Pal A.K."/>
            <person name="Ghazi I.A."/>
            <person name="Yadav M."/>
            <person name="Pandit A."/>
            <person name="Bhargava A."/>
            <person name="Sureshbabu K."/>
            <person name="Batra K."/>
            <person name="Sharma T.R."/>
            <person name="Mohapatra T."/>
            <person name="Singh N.K."/>
            <person name="Messing J."/>
            <person name="Nelson A.B."/>
            <person name="Fuks G."/>
            <person name="Kavchok S."/>
            <person name="Keizer G."/>
            <person name="Linton E."/>
            <person name="Llaca V."/>
            <person name="Song R."/>
            <person name="Tanyolac B."/>
            <person name="Young S."/>
            <person name="Ho-Il K."/>
            <person name="Hahn J.H."/>
            <person name="Sangsakoo G."/>
            <person name="Vanavichit A."/>
            <person name="de Mattos Luiz.A.T."/>
            <person name="Zimmer P.D."/>
            <person name="Malone G."/>
            <person name="Dellagostin O."/>
            <person name="de Oliveira A.C."/>
            <person name="Bevan M."/>
            <person name="Bancroft I."/>
            <person name="Minx P."/>
            <person name="Cordum H."/>
            <person name="Wilson R."/>
            <person name="Cheng Z."/>
            <person name="Jin W."/>
            <person name="Jiang J."/>
            <person name="Leong S.A."/>
            <person name="Iwama H."/>
            <person name="Gojobori T."/>
            <person name="Itoh T."/>
            <person name="Niimura Y."/>
            <person name="Fujii Y."/>
            <person name="Habara T."/>
            <person name="Sakai H."/>
            <person name="Sato Y."/>
            <person name="Wilson G."/>
            <person name="Kumar K."/>
            <person name="McCouch S."/>
            <person name="Juretic N."/>
            <person name="Hoen D."/>
            <person name="Wright S."/>
            <person name="Bruskiewich R."/>
            <person name="Bureau T."/>
            <person name="Miyao A."/>
            <person name="Hirochika H."/>
            <person name="Nishikawa T."/>
            <person name="Kadowaki K."/>
            <person name="Sugiura M."/>
            <person name="Burr B."/>
            <person name="Sasaki T."/>
        </authorList>
    </citation>
    <scope>NUCLEOTIDE SEQUENCE [LARGE SCALE GENOMIC DNA]</scope>
    <source>
        <strain evidence="3">cv. Nipponbare</strain>
    </source>
</reference>
<gene>
    <name evidence="2" type="ordered locus">Os09g0524500</name>
    <name evidence="2" type="ORF">OSNPB_090524500</name>
</gene>
<evidence type="ECO:0000313" key="2">
    <source>
        <dbReference type="EMBL" id="BAT09035.1"/>
    </source>
</evidence>
<dbReference type="InParanoid" id="A0A0P0XQF6"/>
<evidence type="ECO:0000313" key="3">
    <source>
        <dbReference type="Proteomes" id="UP000059680"/>
    </source>
</evidence>
<dbReference type="AlphaFoldDB" id="A0A0P0XQF6"/>
<keyword evidence="3" id="KW-1185">Reference proteome</keyword>
<name>A0A0P0XQF6_ORYSJ</name>
<reference evidence="2 3" key="2">
    <citation type="journal article" date="2013" name="Plant Cell Physiol.">
        <title>Rice Annotation Project Database (RAP-DB): an integrative and interactive database for rice genomics.</title>
        <authorList>
            <person name="Sakai H."/>
            <person name="Lee S.S."/>
            <person name="Tanaka T."/>
            <person name="Numa H."/>
            <person name="Kim J."/>
            <person name="Kawahara Y."/>
            <person name="Wakimoto H."/>
            <person name="Yang C.C."/>
            <person name="Iwamoto M."/>
            <person name="Abe T."/>
            <person name="Yamada Y."/>
            <person name="Muto A."/>
            <person name="Inokuchi H."/>
            <person name="Ikemura T."/>
            <person name="Matsumoto T."/>
            <person name="Sasaki T."/>
            <person name="Itoh T."/>
        </authorList>
    </citation>
    <scope>NUCLEOTIDE SEQUENCE [LARGE SCALE GENOMIC DNA]</scope>
    <source>
        <strain evidence="3">cv. Nipponbare</strain>
    </source>
</reference>
<protein>
    <submittedName>
        <fullName evidence="2">Os09g0524500 protein</fullName>
    </submittedName>
</protein>